<dbReference type="SUPFAM" id="SSF50044">
    <property type="entry name" value="SH3-domain"/>
    <property type="match status" value="1"/>
</dbReference>
<dbReference type="PANTHER" id="PTHR19332">
    <property type="entry name" value="PEROXISOMAL MEMBRANE PROTEIN PEX13"/>
    <property type="match status" value="1"/>
</dbReference>
<evidence type="ECO:0000256" key="4">
    <source>
        <dbReference type="ARBA" id="ARBA00022692"/>
    </source>
</evidence>
<evidence type="ECO:0000259" key="15">
    <source>
        <dbReference type="PROSITE" id="PS50002"/>
    </source>
</evidence>
<keyword evidence="2 13" id="KW-0728">SH3 domain</keyword>
<evidence type="ECO:0000256" key="2">
    <source>
        <dbReference type="ARBA" id="ARBA00022443"/>
    </source>
</evidence>
<evidence type="ECO:0000256" key="3">
    <source>
        <dbReference type="ARBA" id="ARBA00022448"/>
    </source>
</evidence>
<feature type="compositionally biased region" description="Polar residues" evidence="14">
    <location>
        <begin position="183"/>
        <end position="200"/>
    </location>
</feature>
<evidence type="ECO:0000256" key="10">
    <source>
        <dbReference type="ARBA" id="ARBA00029693"/>
    </source>
</evidence>
<evidence type="ECO:0000313" key="16">
    <source>
        <dbReference type="EMBL" id="KAK4091858.1"/>
    </source>
</evidence>
<proteinExistence type="inferred from homology"/>
<keyword evidence="17" id="KW-1185">Reference proteome</keyword>
<dbReference type="Pfam" id="PF07653">
    <property type="entry name" value="SH3_2"/>
    <property type="match status" value="1"/>
</dbReference>
<dbReference type="SMART" id="SM00326">
    <property type="entry name" value="SH3"/>
    <property type="match status" value="1"/>
</dbReference>
<keyword evidence="9" id="KW-0576">Peroxisome</keyword>
<comment type="caution">
    <text evidence="16">The sequence shown here is derived from an EMBL/GenBank/DDBJ whole genome shotgun (WGS) entry which is preliminary data.</text>
</comment>
<feature type="region of interest" description="Disordered" evidence="14">
    <location>
        <begin position="1088"/>
        <end position="1134"/>
    </location>
</feature>
<dbReference type="CDD" id="cd11771">
    <property type="entry name" value="SH3_Pex13p_fungal"/>
    <property type="match status" value="1"/>
</dbReference>
<feature type="compositionally biased region" description="Low complexity" evidence="14">
    <location>
        <begin position="55"/>
        <end position="78"/>
    </location>
</feature>
<feature type="compositionally biased region" description="Basic and acidic residues" evidence="14">
    <location>
        <begin position="155"/>
        <end position="164"/>
    </location>
</feature>
<evidence type="ECO:0000256" key="9">
    <source>
        <dbReference type="ARBA" id="ARBA00023140"/>
    </source>
</evidence>
<accession>A0ABR0C650</accession>
<reference evidence="16 17" key="1">
    <citation type="journal article" date="2024" name="Microbiol. Resour. Announc.">
        <title>Genome annotations for the ascomycete fungi Trichoderma harzianum, Trichoderma aggressivum, and Purpureocillium lilacinum.</title>
        <authorList>
            <person name="Beijen E.P.W."/>
            <person name="Ohm R.A."/>
        </authorList>
    </citation>
    <scope>NUCLEOTIDE SEQUENCE [LARGE SCALE GENOMIC DNA]</scope>
    <source>
        <strain evidence="16 17">CBS 150709</strain>
    </source>
</reference>
<dbReference type="PROSITE" id="PS50002">
    <property type="entry name" value="SH3"/>
    <property type="match status" value="1"/>
</dbReference>
<evidence type="ECO:0000256" key="11">
    <source>
        <dbReference type="ARBA" id="ARBA00034535"/>
    </source>
</evidence>
<sequence>MPRQERSSAPALNGEGGLSPESAEAHAAAEPVKGPTSPILASPSAPSSVAPPKPSVSVRACLASPPRPRPLAAAAARPIRPHPPPPPPSPRLLRLRFSSSLFRRIAVCCTARSLPGDITAPPPCFELLPSPGLRRGFLPFGSPPAVRRFRRSPHREKPASDRRHSPTNTALSHQQRPNDDSTRASQRSAYGAANSGQTLPEGQDQRILPFPGLSSRSFPTKMASPPKPWERPGVASVPSASITATPNPPVTATAAGSTTLPGSSTSAPPVPDRPSSLTSAVNQNAAAYSRMGVPGVGASPYSAYGGGYSSPYSSPYSRFGGIGGYAGGMYGGYGGYGGGMGGGMYGNMYGGMPGMPGGDPNSLTNSFSNSTAATFQMLEGIVTAFGGFAQMLESTYMATHSSFFAMVSVAEQFGNLRDTLGSILGIFTLIRWIRTLIAKITGRPPPADATALTPAAFARFEGRPGPDGSPGPAKASRKPLLFFLAAAFGLPYLMSKMIRTLSASHEEEERRLQQQALQSQQPVDPSKLEFCRLLYDFLPQPNTNASMELEARKGDLVAVLSKNDPAGQPSEWWQCRSRDGRQGYLPATYLEVLKRPGQEVKQIKAAGDDSRTNSITSAVAKPEDGKKEYATADGMQRSHFYSRPMVHERFMYICIFYQINGKISCPATQALYPVPPTWNRSKYGARTGRSPLRDAFDTEPVCQPKVAGEWAPGEYWNESISAMRCGESVMMFRGVVLLPILGAIAVDSAPKCADIIVAKVCMPTKNQCLATVKHGMYRGLNWHLGLPAPSLRRRFRNDPDWAEKHDIMDWPYEYVSPSCSVGKVSDFLAKWALLALALGMREFSLTDRGWGGAPQYSATSRGCRAGAMISMGWDTARGDGLSSGLCSVARRSTRIARGGGPNAHDTTSVRTCHASGKLPGFRSWEAKHRRLSSRVYKTKAHRHGLGGLGKVTSSAHPIRHEQIRVFPFLHNRFTTTKQADAVGKMKFQYALVLAAALGAANAMKSLEEYEAEYDYTDESCEVRESRQLTCRTNVSRTLLTSVFSFSCAALQVDVLGIETGFWLALNYVIHSLIFTIQEQAMYRRRLAEQKKTHRRATSTGKSAGTESGTATTLTRPRPGRTASPITTASRDTSVEASGLEFPTLPGIGRKRGAAYNVPYPVLLLHEGLRCHNTGDTCAYDFFDQEILCAYGQE</sequence>
<dbReference type="Gene3D" id="2.30.30.40">
    <property type="entry name" value="SH3 Domains"/>
    <property type="match status" value="1"/>
</dbReference>
<feature type="compositionally biased region" description="Polar residues" evidence="14">
    <location>
        <begin position="1123"/>
        <end position="1134"/>
    </location>
</feature>
<feature type="region of interest" description="Disordered" evidence="14">
    <location>
        <begin position="1"/>
        <end position="92"/>
    </location>
</feature>
<dbReference type="EMBL" id="JAWRVI010000010">
    <property type="protein sequence ID" value="KAK4091858.1"/>
    <property type="molecule type" value="Genomic_DNA"/>
</dbReference>
<evidence type="ECO:0000256" key="5">
    <source>
        <dbReference type="ARBA" id="ARBA00022927"/>
    </source>
</evidence>
<organism evidence="16 17">
    <name type="scientific">Purpureocillium lilacinum</name>
    <name type="common">Paecilomyces lilacinus</name>
    <dbReference type="NCBI Taxonomy" id="33203"/>
    <lineage>
        <taxon>Eukaryota</taxon>
        <taxon>Fungi</taxon>
        <taxon>Dikarya</taxon>
        <taxon>Ascomycota</taxon>
        <taxon>Pezizomycotina</taxon>
        <taxon>Sordariomycetes</taxon>
        <taxon>Hypocreomycetidae</taxon>
        <taxon>Hypocreales</taxon>
        <taxon>Ophiocordycipitaceae</taxon>
        <taxon>Purpureocillium</taxon>
    </lineage>
</organism>
<evidence type="ECO:0000256" key="7">
    <source>
        <dbReference type="ARBA" id="ARBA00023010"/>
    </source>
</evidence>
<dbReference type="Proteomes" id="UP001287286">
    <property type="component" value="Unassembled WGS sequence"/>
</dbReference>
<feature type="compositionally biased region" description="Polar residues" evidence="14">
    <location>
        <begin position="1097"/>
        <end position="1114"/>
    </location>
</feature>
<protein>
    <recommendedName>
        <fullName evidence="11">Peroxisomal membrane protein PEX13</fullName>
    </recommendedName>
    <alternativeName>
        <fullName evidence="10">Peroxin-13</fullName>
    </alternativeName>
</protein>
<keyword evidence="4" id="KW-0812">Transmembrane</keyword>
<evidence type="ECO:0000256" key="1">
    <source>
        <dbReference type="ARBA" id="ARBA00006033"/>
    </source>
</evidence>
<evidence type="ECO:0000256" key="8">
    <source>
        <dbReference type="ARBA" id="ARBA00023136"/>
    </source>
</evidence>
<keyword evidence="7" id="KW-0811">Translocation</keyword>
<evidence type="ECO:0000256" key="13">
    <source>
        <dbReference type="PROSITE-ProRule" id="PRU00192"/>
    </source>
</evidence>
<evidence type="ECO:0000256" key="6">
    <source>
        <dbReference type="ARBA" id="ARBA00022989"/>
    </source>
</evidence>
<evidence type="ECO:0000256" key="12">
    <source>
        <dbReference type="ARBA" id="ARBA00046271"/>
    </source>
</evidence>
<evidence type="ECO:0000313" key="17">
    <source>
        <dbReference type="Proteomes" id="UP001287286"/>
    </source>
</evidence>
<feature type="domain" description="SH3" evidence="15">
    <location>
        <begin position="526"/>
        <end position="595"/>
    </location>
</feature>
<dbReference type="Pfam" id="PF04088">
    <property type="entry name" value="Peroxin-13_N"/>
    <property type="match status" value="1"/>
</dbReference>
<comment type="similarity">
    <text evidence="1">Belongs to the peroxin-13 family.</text>
</comment>
<dbReference type="PANTHER" id="PTHR19332:SF1">
    <property type="entry name" value="PEROXISOMAL MEMBRANE PROTEIN PEX13"/>
    <property type="match status" value="1"/>
</dbReference>
<keyword evidence="5" id="KW-0653">Protein transport</keyword>
<feature type="compositionally biased region" description="Pro residues" evidence="14">
    <location>
        <begin position="81"/>
        <end position="90"/>
    </location>
</feature>
<keyword evidence="3" id="KW-0813">Transport</keyword>
<feature type="compositionally biased region" description="Low complexity" evidence="14">
    <location>
        <begin position="19"/>
        <end position="48"/>
    </location>
</feature>
<keyword evidence="8" id="KW-0472">Membrane</keyword>
<keyword evidence="6" id="KW-1133">Transmembrane helix</keyword>
<dbReference type="InterPro" id="IPR007223">
    <property type="entry name" value="Peroxin-13_N"/>
</dbReference>
<feature type="compositionally biased region" description="Polar residues" evidence="14">
    <location>
        <begin position="166"/>
        <end position="175"/>
    </location>
</feature>
<feature type="compositionally biased region" description="Polar residues" evidence="14">
    <location>
        <begin position="256"/>
        <end position="267"/>
    </location>
</feature>
<dbReference type="InterPro" id="IPR036028">
    <property type="entry name" value="SH3-like_dom_sf"/>
</dbReference>
<feature type="region of interest" description="Disordered" evidence="14">
    <location>
        <begin position="605"/>
        <end position="624"/>
    </location>
</feature>
<feature type="region of interest" description="Disordered" evidence="14">
    <location>
        <begin position="139"/>
        <end position="279"/>
    </location>
</feature>
<dbReference type="InterPro" id="IPR035463">
    <property type="entry name" value="Pex13"/>
</dbReference>
<name>A0ABR0C650_PURLI</name>
<gene>
    <name evidence="16" type="ORF">Purlil1_3697</name>
</gene>
<dbReference type="InterPro" id="IPR001452">
    <property type="entry name" value="SH3_domain"/>
</dbReference>
<comment type="subcellular location">
    <subcellularLocation>
        <location evidence="12">Peroxisome membrane</location>
    </subcellularLocation>
</comment>
<evidence type="ECO:0000256" key="14">
    <source>
        <dbReference type="SAM" id="MobiDB-lite"/>
    </source>
</evidence>